<evidence type="ECO:0000256" key="1">
    <source>
        <dbReference type="ARBA" id="ARBA00004477"/>
    </source>
</evidence>
<dbReference type="PANTHER" id="PTHR22760:SF2">
    <property type="entry name" value="ALPHA-1,2-MANNOSYLTRANSFERASE ALG9"/>
    <property type="match status" value="1"/>
</dbReference>
<comment type="subcellular location">
    <subcellularLocation>
        <location evidence="1 10">Endoplasmic reticulum membrane</location>
        <topology evidence="1 10">Multi-pass membrane protein</topology>
    </subcellularLocation>
</comment>
<dbReference type="RefSeq" id="XP_028479406.1">
    <property type="nucleotide sequence ID" value="XM_028620434.1"/>
</dbReference>
<comment type="similarity">
    <text evidence="3 10">Belongs to the glycosyltransferase 22 family.</text>
</comment>
<keyword evidence="4 10" id="KW-0328">Glycosyltransferase</keyword>
<dbReference type="UniPathway" id="UPA00378"/>
<dbReference type="PANTHER" id="PTHR22760">
    <property type="entry name" value="GLYCOSYLTRANSFERASE"/>
    <property type="match status" value="1"/>
</dbReference>
<feature type="transmembrane region" description="Helical" evidence="10">
    <location>
        <begin position="279"/>
        <end position="302"/>
    </location>
</feature>
<keyword evidence="6 10" id="KW-0812">Transmembrane</keyword>
<dbReference type="GO" id="GO:0000026">
    <property type="term" value="F:alpha-1,2-mannosyltransferase activity"/>
    <property type="evidence" value="ECO:0007669"/>
    <property type="project" value="TreeGrafter"/>
</dbReference>
<dbReference type="GO" id="GO:0005789">
    <property type="term" value="C:endoplasmic reticulum membrane"/>
    <property type="evidence" value="ECO:0007669"/>
    <property type="project" value="UniProtKB-SubCell"/>
</dbReference>
<comment type="caution">
    <text evidence="12">The sequence shown here is derived from an EMBL/GenBank/DDBJ whole genome shotgun (WGS) entry which is preliminary data.</text>
</comment>
<name>A0A427Y6A4_9TREE</name>
<evidence type="ECO:0000256" key="6">
    <source>
        <dbReference type="ARBA" id="ARBA00022692"/>
    </source>
</evidence>
<sequence length="683" mass="77486">MALPGTETIRFRRPTTGPNAIAPKEEKRDEFGSLAPQGWKRRHQGLLQDQVGRQQNGPMVPSLSFAFRLLLLVRTAAAMYSIISDCDEVFNFWEPLHYFQHNSGFQTWEQSPQFAVRSWAYILLHWPLAHLGPKALRLGKRQQFFALRICLGAISSFAEASFFRAVAVAVNERVGRYVLFSMLLSAGMWSASVAFLPSSFTMYTSMLAASYWFHPATSTATGKKRVYMAVFFTALGAIVGWPFAAALGIPIIFEQLLCSGGEIVEPAARSSWRVRRMNTLVKAILASACLAIPVIAVDSWAYGERVFPTLNIVLYNMFSGNGPELYGTEPSTYYLANLFLNFNFLSLFAVASLPALAITYQFDFRRLGKTQMKPKVGESSPYVLLATRLAPFYIWLGILTAQPHKEERFMFPAYGFLCFNSAVTVYLVKGWLETAFIKITKSPYRASRTSFFSYVSFAAILVPSILSVLRIIGMFSFYHAPFDLALHFEYRTIPSILAGLGYSPIPFPPDFRPREDEEVEPEWDLTPLLELDPPITLCYGSEWHRFPGSYLIEQGIDIQWIRSEFDGMMPRQWEQSEADGWWPRTETRVVHPGRFNGENKASAEPGTYVPVDQCNYLVALHLPSQEPTALQPDYVHSPKWEKEFCTTFLDAASSKWWARLVWLPWNIGDSGRVYGEYCLLRRA</sequence>
<evidence type="ECO:0000256" key="8">
    <source>
        <dbReference type="ARBA" id="ARBA00022989"/>
    </source>
</evidence>
<feature type="transmembrane region" description="Helical" evidence="10">
    <location>
        <begin position="381"/>
        <end position="401"/>
    </location>
</feature>
<evidence type="ECO:0000256" key="11">
    <source>
        <dbReference type="SAM" id="MobiDB-lite"/>
    </source>
</evidence>
<comment type="pathway">
    <text evidence="2">Protein modification; protein glycosylation.</text>
</comment>
<evidence type="ECO:0000256" key="7">
    <source>
        <dbReference type="ARBA" id="ARBA00022824"/>
    </source>
</evidence>
<evidence type="ECO:0000256" key="3">
    <source>
        <dbReference type="ARBA" id="ARBA00007063"/>
    </source>
</evidence>
<feature type="transmembrane region" description="Helical" evidence="10">
    <location>
        <begin position="338"/>
        <end position="360"/>
    </location>
</feature>
<dbReference type="Pfam" id="PF03901">
    <property type="entry name" value="Glyco_transf_22"/>
    <property type="match status" value="1"/>
</dbReference>
<organism evidence="12 13">
    <name type="scientific">Apiotrichum porosum</name>
    <dbReference type="NCBI Taxonomy" id="105984"/>
    <lineage>
        <taxon>Eukaryota</taxon>
        <taxon>Fungi</taxon>
        <taxon>Dikarya</taxon>
        <taxon>Basidiomycota</taxon>
        <taxon>Agaricomycotina</taxon>
        <taxon>Tremellomycetes</taxon>
        <taxon>Trichosporonales</taxon>
        <taxon>Trichosporonaceae</taxon>
        <taxon>Apiotrichum</taxon>
    </lineage>
</organism>
<feature type="transmembrane region" description="Helical" evidence="10">
    <location>
        <begin position="452"/>
        <end position="478"/>
    </location>
</feature>
<dbReference type="STRING" id="105984.A0A427Y6A4"/>
<accession>A0A427Y6A4</accession>
<gene>
    <name evidence="12" type="primary">ALG9</name>
    <name evidence="12" type="ORF">EHS24_004892</name>
</gene>
<feature type="transmembrane region" description="Helical" evidence="10">
    <location>
        <begin position="413"/>
        <end position="432"/>
    </location>
</feature>
<dbReference type="AlphaFoldDB" id="A0A427Y6A4"/>
<evidence type="ECO:0000256" key="10">
    <source>
        <dbReference type="RuleBase" id="RU363075"/>
    </source>
</evidence>
<dbReference type="InterPro" id="IPR005599">
    <property type="entry name" value="GPI_mannosylTrfase"/>
</dbReference>
<dbReference type="EMBL" id="RSCE01000002">
    <property type="protein sequence ID" value="RSH86621.1"/>
    <property type="molecule type" value="Genomic_DNA"/>
</dbReference>
<feature type="transmembrane region" description="Helical" evidence="10">
    <location>
        <begin position="145"/>
        <end position="170"/>
    </location>
</feature>
<keyword evidence="13" id="KW-1185">Reference proteome</keyword>
<proteinExistence type="inferred from homology"/>
<dbReference type="GeneID" id="39589435"/>
<evidence type="ECO:0000313" key="12">
    <source>
        <dbReference type="EMBL" id="RSH86621.1"/>
    </source>
</evidence>
<feature type="region of interest" description="Disordered" evidence="11">
    <location>
        <begin position="1"/>
        <end position="27"/>
    </location>
</feature>
<evidence type="ECO:0000313" key="13">
    <source>
        <dbReference type="Proteomes" id="UP000279236"/>
    </source>
</evidence>
<feature type="transmembrane region" description="Helical" evidence="10">
    <location>
        <begin position="177"/>
        <end position="196"/>
    </location>
</feature>
<keyword evidence="9 10" id="KW-0472">Membrane</keyword>
<evidence type="ECO:0000256" key="5">
    <source>
        <dbReference type="ARBA" id="ARBA00022679"/>
    </source>
</evidence>
<keyword evidence="7 10" id="KW-0256">Endoplasmic reticulum</keyword>
<protein>
    <recommendedName>
        <fullName evidence="10">Mannosyltransferase</fullName>
        <ecNumber evidence="10">2.4.1.-</ecNumber>
    </recommendedName>
</protein>
<feature type="transmembrane region" description="Helical" evidence="10">
    <location>
        <begin position="226"/>
        <end position="253"/>
    </location>
</feature>
<reference evidence="12 13" key="1">
    <citation type="submission" date="2018-11" db="EMBL/GenBank/DDBJ databases">
        <title>Genome sequence of Apiotrichum porosum DSM 27194.</title>
        <authorList>
            <person name="Aliyu H."/>
            <person name="Gorte O."/>
            <person name="Ochsenreither K."/>
        </authorList>
    </citation>
    <scope>NUCLEOTIDE SEQUENCE [LARGE SCALE GENOMIC DNA]</scope>
    <source>
        <strain evidence="12 13">DSM 27194</strain>
    </source>
</reference>
<dbReference type="GO" id="GO:0006487">
    <property type="term" value="P:protein N-linked glycosylation"/>
    <property type="evidence" value="ECO:0007669"/>
    <property type="project" value="TreeGrafter"/>
</dbReference>
<keyword evidence="8 10" id="KW-1133">Transmembrane helix</keyword>
<dbReference type="EC" id="2.4.1.-" evidence="10"/>
<evidence type="ECO:0000256" key="9">
    <source>
        <dbReference type="ARBA" id="ARBA00023136"/>
    </source>
</evidence>
<dbReference type="OrthoDB" id="497541at2759"/>
<keyword evidence="5 12" id="KW-0808">Transferase</keyword>
<evidence type="ECO:0000256" key="2">
    <source>
        <dbReference type="ARBA" id="ARBA00004922"/>
    </source>
</evidence>
<dbReference type="Proteomes" id="UP000279236">
    <property type="component" value="Unassembled WGS sequence"/>
</dbReference>
<evidence type="ECO:0000256" key="4">
    <source>
        <dbReference type="ARBA" id="ARBA00022676"/>
    </source>
</evidence>